<proteinExistence type="inferred from homology"/>
<evidence type="ECO:0000256" key="4">
    <source>
        <dbReference type="ARBA" id="ARBA00022692"/>
    </source>
</evidence>
<evidence type="ECO:0000256" key="7">
    <source>
        <dbReference type="ARBA" id="ARBA00023136"/>
    </source>
</evidence>
<dbReference type="EMBL" id="KL197775">
    <property type="protein sequence ID" value="KDQ49750.1"/>
    <property type="molecule type" value="Genomic_DNA"/>
</dbReference>
<evidence type="ECO:0000256" key="9">
    <source>
        <dbReference type="SAM" id="Phobius"/>
    </source>
</evidence>
<dbReference type="OrthoDB" id="263893at2759"/>
<evidence type="ECO:0000256" key="1">
    <source>
        <dbReference type="ARBA" id="ARBA00004477"/>
    </source>
</evidence>
<comment type="subcellular location">
    <subcellularLocation>
        <location evidence="1">Endoplasmic reticulum membrane</location>
        <topology evidence="1">Multi-pass membrane protein</topology>
    </subcellularLocation>
</comment>
<dbReference type="FunCoup" id="A0A067P7E1">
    <property type="interactions" value="66"/>
</dbReference>
<evidence type="ECO:0000256" key="8">
    <source>
        <dbReference type="ARBA" id="ARBA00045204"/>
    </source>
</evidence>
<name>A0A067P7E1_9AGAM</name>
<dbReference type="PANTHER" id="PTHR13202:SF0">
    <property type="entry name" value="SIGNAL PEPTIDASE COMPLEX SUBUNIT 1"/>
    <property type="match status" value="1"/>
</dbReference>
<dbReference type="PANTHER" id="PTHR13202">
    <property type="entry name" value="MICROSOMAL SIGNAL PEPTIDASE 12 KDA SUBUNIT"/>
    <property type="match status" value="1"/>
</dbReference>
<evidence type="ECO:0000256" key="6">
    <source>
        <dbReference type="ARBA" id="ARBA00022989"/>
    </source>
</evidence>
<dbReference type="Proteomes" id="UP000027265">
    <property type="component" value="Unassembled WGS sequence"/>
</dbReference>
<evidence type="ECO:0000256" key="3">
    <source>
        <dbReference type="ARBA" id="ARBA00017059"/>
    </source>
</evidence>
<reference evidence="11" key="1">
    <citation type="journal article" date="2014" name="Proc. Natl. Acad. Sci. U.S.A.">
        <title>Extensive sampling of basidiomycete genomes demonstrates inadequacy of the white-rot/brown-rot paradigm for wood decay fungi.</title>
        <authorList>
            <person name="Riley R."/>
            <person name="Salamov A.A."/>
            <person name="Brown D.W."/>
            <person name="Nagy L.G."/>
            <person name="Floudas D."/>
            <person name="Held B.W."/>
            <person name="Levasseur A."/>
            <person name="Lombard V."/>
            <person name="Morin E."/>
            <person name="Otillar R."/>
            <person name="Lindquist E.A."/>
            <person name="Sun H."/>
            <person name="LaButti K.M."/>
            <person name="Schmutz J."/>
            <person name="Jabbour D."/>
            <person name="Luo H."/>
            <person name="Baker S.E."/>
            <person name="Pisabarro A.G."/>
            <person name="Walton J.D."/>
            <person name="Blanchette R.A."/>
            <person name="Henrissat B."/>
            <person name="Martin F."/>
            <person name="Cullen D."/>
            <person name="Hibbett D.S."/>
            <person name="Grigoriev I.V."/>
        </authorList>
    </citation>
    <scope>NUCLEOTIDE SEQUENCE [LARGE SCALE GENOMIC DNA]</scope>
    <source>
        <strain evidence="11">MUCL 33604</strain>
    </source>
</reference>
<dbReference type="GO" id="GO:0006465">
    <property type="term" value="P:signal peptide processing"/>
    <property type="evidence" value="ECO:0007669"/>
    <property type="project" value="InterPro"/>
</dbReference>
<dbReference type="HOGENOM" id="CLU_134505_2_0_1"/>
<accession>A0A067P7E1</accession>
<keyword evidence="11" id="KW-1185">Reference proteome</keyword>
<protein>
    <recommendedName>
        <fullName evidence="3">Signal peptidase complex subunit 1</fullName>
    </recommendedName>
</protein>
<dbReference type="Pfam" id="PF06645">
    <property type="entry name" value="SPC12"/>
    <property type="match status" value="1"/>
</dbReference>
<gene>
    <name evidence="10" type="ORF">JAAARDRAFT_200582</name>
</gene>
<sequence>MNDFFNELIEGKIDFEGQKLVENITKIALTVICIVSFVLGFGLQSLKVTFGALSLGSLVVFLVVVPQWPAYTRHPVQWLPVKQPTKLS</sequence>
<dbReference type="AlphaFoldDB" id="A0A067P7E1"/>
<keyword evidence="7 9" id="KW-0472">Membrane</keyword>
<feature type="transmembrane region" description="Helical" evidence="9">
    <location>
        <begin position="50"/>
        <end position="70"/>
    </location>
</feature>
<comment type="function">
    <text evidence="8">Component of the signal peptidase complex (SPC) which catalyzes the cleavage of N-terminal signal sequences from nascent proteins as they are translocated into the lumen of the endoplasmic reticulum. Dispensable for SPC enzymatic activity.</text>
</comment>
<keyword evidence="4 9" id="KW-0812">Transmembrane</keyword>
<dbReference type="STRING" id="933084.A0A067P7E1"/>
<dbReference type="InterPro" id="IPR009542">
    <property type="entry name" value="Spc1/SPCS1"/>
</dbReference>
<dbReference type="InParanoid" id="A0A067P7E1"/>
<evidence type="ECO:0000313" key="11">
    <source>
        <dbReference type="Proteomes" id="UP000027265"/>
    </source>
</evidence>
<comment type="similarity">
    <text evidence="2">Belongs to the SPCS1 family.</text>
</comment>
<keyword evidence="5" id="KW-0256">Endoplasmic reticulum</keyword>
<evidence type="ECO:0000313" key="10">
    <source>
        <dbReference type="EMBL" id="KDQ49750.1"/>
    </source>
</evidence>
<feature type="transmembrane region" description="Helical" evidence="9">
    <location>
        <begin position="24"/>
        <end position="43"/>
    </location>
</feature>
<keyword evidence="6 9" id="KW-1133">Transmembrane helix</keyword>
<evidence type="ECO:0000256" key="5">
    <source>
        <dbReference type="ARBA" id="ARBA00022824"/>
    </source>
</evidence>
<organism evidence="10 11">
    <name type="scientific">Jaapia argillacea MUCL 33604</name>
    <dbReference type="NCBI Taxonomy" id="933084"/>
    <lineage>
        <taxon>Eukaryota</taxon>
        <taxon>Fungi</taxon>
        <taxon>Dikarya</taxon>
        <taxon>Basidiomycota</taxon>
        <taxon>Agaricomycotina</taxon>
        <taxon>Agaricomycetes</taxon>
        <taxon>Agaricomycetidae</taxon>
        <taxon>Jaapiales</taxon>
        <taxon>Jaapiaceae</taxon>
        <taxon>Jaapia</taxon>
    </lineage>
</organism>
<evidence type="ECO:0000256" key="2">
    <source>
        <dbReference type="ARBA" id="ARBA00005245"/>
    </source>
</evidence>
<dbReference type="GO" id="GO:0045047">
    <property type="term" value="P:protein targeting to ER"/>
    <property type="evidence" value="ECO:0007669"/>
    <property type="project" value="TreeGrafter"/>
</dbReference>
<dbReference type="GO" id="GO:0005787">
    <property type="term" value="C:signal peptidase complex"/>
    <property type="evidence" value="ECO:0007669"/>
    <property type="project" value="InterPro"/>
</dbReference>